<sequence>MSTPLLRVEGLRKSFGGVAALKDGRFELAPGSVHALCGGNGAGKSTFLSILMGIHQRDGGTIWRGEREVEFSSPAEALAAGIAIIEQELSPVPFMTVAENIYLGREPSGRFGGIDFRAMNRNAQSLLGGLGFDIRANQTMQTLTVAQMQLVEIAKALSHDADVIFMDEPTSAIGEREAQQLFSAIERLKAQGRGIVYVSHRLSEIFQIADSYTVFRDGAYVASGKLAETDRPSLIRMIVGRELGEEYIKTNAPTEEVGLEVESLSSPGRIEDISFSVRKGEIFGIYGLMGSGRTEIFDCIFGLDPKREGQIRVEGAPVSISGPRDAMREGIALVTEDRKQTGLNLSDSVRSNIALASLPEMSPGFVMRGKAEMEASRAMIERFSIKAARDTMPVSGLSGGNQQKVVLGKWFLRNPRLLLLDEPTRGVDVGAKREIYRVICDFAASGGTVVMISSEIDEVLGMSDRIMVMRGGRAAGILPRAEASAQSLVHLST</sequence>
<dbReference type="SMART" id="SM00382">
    <property type="entry name" value="AAA"/>
    <property type="match status" value="2"/>
</dbReference>
<dbReference type="GO" id="GO:0016887">
    <property type="term" value="F:ATP hydrolysis activity"/>
    <property type="evidence" value="ECO:0007669"/>
    <property type="project" value="InterPro"/>
</dbReference>
<evidence type="ECO:0000256" key="5">
    <source>
        <dbReference type="ARBA" id="ARBA00022597"/>
    </source>
</evidence>
<evidence type="ECO:0000256" key="2">
    <source>
        <dbReference type="ARBA" id="ARBA00005417"/>
    </source>
</evidence>
<evidence type="ECO:0000256" key="9">
    <source>
        <dbReference type="ARBA" id="ARBA00022967"/>
    </source>
</evidence>
<dbReference type="GO" id="GO:0005524">
    <property type="term" value="F:ATP binding"/>
    <property type="evidence" value="ECO:0007669"/>
    <property type="project" value="UniProtKB-KW"/>
</dbReference>
<accession>A0A175RPR9</accession>
<evidence type="ECO:0000313" key="13">
    <source>
        <dbReference type="Proteomes" id="UP000078529"/>
    </source>
</evidence>
<keyword evidence="6" id="KW-0677">Repeat</keyword>
<evidence type="ECO:0000256" key="6">
    <source>
        <dbReference type="ARBA" id="ARBA00022737"/>
    </source>
</evidence>
<proteinExistence type="inferred from homology"/>
<keyword evidence="4" id="KW-1003">Cell membrane</keyword>
<evidence type="ECO:0000256" key="8">
    <source>
        <dbReference type="ARBA" id="ARBA00022840"/>
    </source>
</evidence>
<dbReference type="PATRIC" id="fig|401562.4.peg.2021"/>
<dbReference type="PANTHER" id="PTHR43790:SF3">
    <property type="entry name" value="D-ALLOSE IMPORT ATP-BINDING PROTEIN ALSA-RELATED"/>
    <property type="match status" value="1"/>
</dbReference>
<dbReference type="PROSITE" id="PS50893">
    <property type="entry name" value="ABC_TRANSPORTER_2"/>
    <property type="match status" value="2"/>
</dbReference>
<comment type="caution">
    <text evidence="12">The sequence shown here is derived from an EMBL/GenBank/DDBJ whole genome shotgun (WGS) entry which is preliminary data.</text>
</comment>
<dbReference type="PANTHER" id="PTHR43790">
    <property type="entry name" value="CARBOHYDRATE TRANSPORT ATP-BINDING PROTEIN MG119-RELATED"/>
    <property type="match status" value="1"/>
</dbReference>
<keyword evidence="13" id="KW-1185">Reference proteome</keyword>
<evidence type="ECO:0000313" key="12">
    <source>
        <dbReference type="EMBL" id="KTR05577.1"/>
    </source>
</evidence>
<dbReference type="GO" id="GO:0005886">
    <property type="term" value="C:plasma membrane"/>
    <property type="evidence" value="ECO:0007669"/>
    <property type="project" value="UniProtKB-SubCell"/>
</dbReference>
<comment type="subcellular location">
    <subcellularLocation>
        <location evidence="1">Cell membrane</location>
        <topology evidence="1">Peripheral membrane protein</topology>
    </subcellularLocation>
</comment>
<feature type="domain" description="ABC transporter" evidence="11">
    <location>
        <begin position="6"/>
        <end position="242"/>
    </location>
</feature>
<dbReference type="PROSITE" id="PS00211">
    <property type="entry name" value="ABC_TRANSPORTER_1"/>
    <property type="match status" value="1"/>
</dbReference>
<dbReference type="Pfam" id="PF00005">
    <property type="entry name" value="ABC_tran"/>
    <property type="match status" value="2"/>
</dbReference>
<feature type="domain" description="ABC transporter" evidence="11">
    <location>
        <begin position="252"/>
        <end position="491"/>
    </location>
</feature>
<dbReference type="CDD" id="cd03215">
    <property type="entry name" value="ABC_Carb_Monos_II"/>
    <property type="match status" value="1"/>
</dbReference>
<dbReference type="AlphaFoldDB" id="A0A175RPR9"/>
<reference evidence="12 13" key="1">
    <citation type="journal article" date="2016" name="Front. Microbiol.">
        <title>Genomic Resource of Rice Seed Associated Bacteria.</title>
        <authorList>
            <person name="Midha S."/>
            <person name="Bansal K."/>
            <person name="Sharma S."/>
            <person name="Kumar N."/>
            <person name="Patil P.P."/>
            <person name="Chaudhry V."/>
            <person name="Patil P.B."/>
        </authorList>
    </citation>
    <scope>NUCLEOTIDE SEQUENCE [LARGE SCALE GENOMIC DNA]</scope>
    <source>
        <strain evidence="12 13">NS365</strain>
    </source>
</reference>
<dbReference type="InterPro" id="IPR003593">
    <property type="entry name" value="AAA+_ATPase"/>
</dbReference>
<keyword evidence="9" id="KW-1278">Translocase</keyword>
<keyword evidence="3" id="KW-0813">Transport</keyword>
<evidence type="ECO:0000256" key="1">
    <source>
        <dbReference type="ARBA" id="ARBA00004202"/>
    </source>
</evidence>
<dbReference type="InterPro" id="IPR003439">
    <property type="entry name" value="ABC_transporter-like_ATP-bd"/>
</dbReference>
<keyword evidence="5" id="KW-0762">Sugar transport</keyword>
<evidence type="ECO:0000259" key="11">
    <source>
        <dbReference type="PROSITE" id="PS50893"/>
    </source>
</evidence>
<keyword evidence="10" id="KW-0472">Membrane</keyword>
<dbReference type="EMBL" id="LDQA01000024">
    <property type="protein sequence ID" value="KTR05577.1"/>
    <property type="molecule type" value="Genomic_DNA"/>
</dbReference>
<protein>
    <submittedName>
        <fullName evidence="12">D-ribose transporter ATP-binding protein</fullName>
    </submittedName>
</protein>
<dbReference type="CDD" id="cd03216">
    <property type="entry name" value="ABC_Carb_Monos_I"/>
    <property type="match status" value="1"/>
</dbReference>
<dbReference type="Proteomes" id="UP000078529">
    <property type="component" value="Unassembled WGS sequence"/>
</dbReference>
<evidence type="ECO:0000256" key="4">
    <source>
        <dbReference type="ARBA" id="ARBA00022475"/>
    </source>
</evidence>
<keyword evidence="7" id="KW-0547">Nucleotide-binding</keyword>
<comment type="similarity">
    <text evidence="2">Belongs to the ABC transporter superfamily.</text>
</comment>
<dbReference type="SUPFAM" id="SSF52540">
    <property type="entry name" value="P-loop containing nucleoside triphosphate hydrolases"/>
    <property type="match status" value="2"/>
</dbReference>
<evidence type="ECO:0000256" key="7">
    <source>
        <dbReference type="ARBA" id="ARBA00022741"/>
    </source>
</evidence>
<name>A0A175RPR9_9HYPH</name>
<organism evidence="12 13">
    <name type="scientific">Aureimonas ureilytica</name>
    <dbReference type="NCBI Taxonomy" id="401562"/>
    <lineage>
        <taxon>Bacteria</taxon>
        <taxon>Pseudomonadati</taxon>
        <taxon>Pseudomonadota</taxon>
        <taxon>Alphaproteobacteria</taxon>
        <taxon>Hyphomicrobiales</taxon>
        <taxon>Aurantimonadaceae</taxon>
        <taxon>Aureimonas</taxon>
    </lineage>
</organism>
<dbReference type="InterPro" id="IPR050107">
    <property type="entry name" value="ABC_carbohydrate_import_ATPase"/>
</dbReference>
<dbReference type="Gene3D" id="3.40.50.300">
    <property type="entry name" value="P-loop containing nucleotide triphosphate hydrolases"/>
    <property type="match status" value="2"/>
</dbReference>
<gene>
    <name evidence="12" type="ORF">NS365_11265</name>
</gene>
<dbReference type="FunFam" id="3.40.50.300:FF:000127">
    <property type="entry name" value="Ribose import ATP-binding protein RbsA"/>
    <property type="match status" value="1"/>
</dbReference>
<dbReference type="RefSeq" id="WP_058600381.1">
    <property type="nucleotide sequence ID" value="NZ_LDQA01000024.1"/>
</dbReference>
<keyword evidence="8 12" id="KW-0067">ATP-binding</keyword>
<evidence type="ECO:0000256" key="10">
    <source>
        <dbReference type="ARBA" id="ARBA00023136"/>
    </source>
</evidence>
<evidence type="ECO:0000256" key="3">
    <source>
        <dbReference type="ARBA" id="ARBA00022448"/>
    </source>
</evidence>
<dbReference type="InterPro" id="IPR017871">
    <property type="entry name" value="ABC_transporter-like_CS"/>
</dbReference>
<dbReference type="InterPro" id="IPR027417">
    <property type="entry name" value="P-loop_NTPase"/>
</dbReference>